<dbReference type="GO" id="GO:0031418">
    <property type="term" value="F:L-ascorbic acid binding"/>
    <property type="evidence" value="ECO:0007669"/>
    <property type="project" value="UniProtKB-KW"/>
</dbReference>
<dbReference type="Pfam" id="PF13640">
    <property type="entry name" value="2OG-FeII_Oxy_3"/>
    <property type="match status" value="1"/>
</dbReference>
<dbReference type="GO" id="GO:0071456">
    <property type="term" value="P:cellular response to hypoxia"/>
    <property type="evidence" value="ECO:0007669"/>
    <property type="project" value="TreeGrafter"/>
</dbReference>
<dbReference type="STRING" id="1300348.I602_508"/>
<evidence type="ECO:0000313" key="3">
    <source>
        <dbReference type="EMBL" id="KOY50948.1"/>
    </source>
</evidence>
<accession>A0A0N0UN91</accession>
<dbReference type="PANTHER" id="PTHR12907:SF26">
    <property type="entry name" value="HIF PROLYL HYDROXYLASE, ISOFORM C"/>
    <property type="match status" value="1"/>
</dbReference>
<dbReference type="GO" id="GO:0008198">
    <property type="term" value="F:ferrous iron binding"/>
    <property type="evidence" value="ECO:0007669"/>
    <property type="project" value="TreeGrafter"/>
</dbReference>
<comment type="caution">
    <text evidence="3">The sequence shown here is derived from an EMBL/GenBank/DDBJ whole genome shotgun (WGS) entry which is preliminary data.</text>
</comment>
<keyword evidence="6" id="KW-1185">Reference proteome</keyword>
<dbReference type="Proteomes" id="UP000183071">
    <property type="component" value="Unassembled WGS sequence"/>
</dbReference>
<dbReference type="InterPro" id="IPR051559">
    <property type="entry name" value="HIF_prolyl_hydroxylases"/>
</dbReference>
<proteinExistence type="predicted"/>
<dbReference type="PATRIC" id="fig|1300348.6.peg.506"/>
<keyword evidence="1" id="KW-0847">Vitamin C</keyword>
<gene>
    <name evidence="3" type="ORF">I602_508</name>
    <name evidence="4" type="ORF">SAMN05444353_1276</name>
</gene>
<dbReference type="EMBL" id="LGBR01000001">
    <property type="protein sequence ID" value="KOY50948.1"/>
    <property type="molecule type" value="Genomic_DNA"/>
</dbReference>
<dbReference type="AlphaFoldDB" id="A0A0N0UN91"/>
<dbReference type="OrthoDB" id="9783171at2"/>
<evidence type="ECO:0000313" key="6">
    <source>
        <dbReference type="Proteomes" id="UP000183071"/>
    </source>
</evidence>
<dbReference type="InterPro" id="IPR044862">
    <property type="entry name" value="Pro_4_hyd_alph_FE2OG_OXY"/>
</dbReference>
<dbReference type="RefSeq" id="WP_053973186.1">
    <property type="nucleotide sequence ID" value="NZ_FNUE01000001.1"/>
</dbReference>
<feature type="domain" description="Prolyl 4-hydroxylase alpha subunit Fe(2+) 2OG dioxygenase" evidence="2">
    <location>
        <begin position="120"/>
        <end position="214"/>
    </location>
</feature>
<dbReference type="GO" id="GO:0031543">
    <property type="term" value="F:peptidyl-proline dioxygenase activity"/>
    <property type="evidence" value="ECO:0007669"/>
    <property type="project" value="TreeGrafter"/>
</dbReference>
<dbReference type="EMBL" id="FNUE01000001">
    <property type="protein sequence ID" value="SEE22178.1"/>
    <property type="molecule type" value="Genomic_DNA"/>
</dbReference>
<evidence type="ECO:0000259" key="2">
    <source>
        <dbReference type="Pfam" id="PF13640"/>
    </source>
</evidence>
<dbReference type="Proteomes" id="UP000037716">
    <property type="component" value="Unassembled WGS sequence"/>
</dbReference>
<dbReference type="Gene3D" id="2.60.120.620">
    <property type="entry name" value="q2cbj1_9rhob like domain"/>
    <property type="match status" value="1"/>
</dbReference>
<name>A0A0N0UN91_9FLAO</name>
<evidence type="ECO:0000313" key="4">
    <source>
        <dbReference type="EMBL" id="SEE22178.1"/>
    </source>
</evidence>
<evidence type="ECO:0000256" key="1">
    <source>
        <dbReference type="ARBA" id="ARBA00022896"/>
    </source>
</evidence>
<reference evidence="4 6" key="2">
    <citation type="submission" date="2016-10" db="EMBL/GenBank/DDBJ databases">
        <authorList>
            <person name="Varghese N."/>
            <person name="Submissions S."/>
        </authorList>
    </citation>
    <scope>NUCLEOTIDE SEQUENCE [LARGE SCALE GENOMIC DNA]</scope>
    <source>
        <strain evidence="4 6">DSW-5</strain>
    </source>
</reference>
<protein>
    <submittedName>
        <fullName evidence="4">Proline 4-hydroxylase (Includes Rps23 Pro-64 3,4-dihydroxylase Tpa1), contains SM-20 domain</fullName>
    </submittedName>
</protein>
<evidence type="ECO:0000313" key="5">
    <source>
        <dbReference type="Proteomes" id="UP000037716"/>
    </source>
</evidence>
<organism evidence="3 5">
    <name type="scientific">Polaribacter dokdonensis DSW-5</name>
    <dbReference type="NCBI Taxonomy" id="1300348"/>
    <lineage>
        <taxon>Bacteria</taxon>
        <taxon>Pseudomonadati</taxon>
        <taxon>Bacteroidota</taxon>
        <taxon>Flavobacteriia</taxon>
        <taxon>Flavobacteriales</taxon>
        <taxon>Flavobacteriaceae</taxon>
    </lineage>
</organism>
<sequence length="271" mass="31668">MSNRTEIATLIVERLETEKTRLIADYAKTKNTIGFFYIDDLLPKDLAQKIYKNFPDLSLTKERKSIREHKYVAFQMNKYASILEEVIYAFQDSRVVAKISEICTIDNILPDEKLYAGGLSLMAKGNHLSPHLDNSHDKDRQLWRVLNLLYYVTPNWELQNGGNLELWPKGLKSKPITIESKFNRLVIMATHQKSWHSVNKVLLDEVRCCVSNYYFSKKPLLKDDDFHVTTFRGRPSQKIKDVVLKLDNGLRSSVRKFFKKGIRENPHQYKK</sequence>
<dbReference type="PANTHER" id="PTHR12907">
    <property type="entry name" value="EGL NINE HOMOLOG-RELATED"/>
    <property type="match status" value="1"/>
</dbReference>
<reference evidence="3 5" key="1">
    <citation type="submission" date="2015-07" db="EMBL/GenBank/DDBJ databases">
        <title>Genome of Polaribacter dokdonenesis DSW-5, isolated from seawater off Dokdo in Korea.</title>
        <authorList>
            <person name="Yoon K."/>
            <person name="Song J.Y."/>
            <person name="Kim J.F."/>
        </authorList>
    </citation>
    <scope>NUCLEOTIDE SEQUENCE [LARGE SCALE GENOMIC DNA]</scope>
    <source>
        <strain evidence="3 5">DSW-5</strain>
    </source>
</reference>